<evidence type="ECO:0000256" key="1">
    <source>
        <dbReference type="SAM" id="MobiDB-lite"/>
    </source>
</evidence>
<protein>
    <recommendedName>
        <fullName evidence="4">F-box domain-containing protein</fullName>
    </recommendedName>
</protein>
<keyword evidence="3" id="KW-1185">Reference proteome</keyword>
<evidence type="ECO:0008006" key="4">
    <source>
        <dbReference type="Google" id="ProtNLM"/>
    </source>
</evidence>
<gene>
    <name evidence="2" type="ORF">BJ508DRAFT_302390</name>
</gene>
<name>A0A3N4IPA0_ASCIM</name>
<dbReference type="AlphaFoldDB" id="A0A3N4IPA0"/>
<accession>A0A3N4IPA0</accession>
<feature type="region of interest" description="Disordered" evidence="1">
    <location>
        <begin position="1"/>
        <end position="38"/>
    </location>
</feature>
<reference evidence="2 3" key="1">
    <citation type="journal article" date="2018" name="Nat. Ecol. Evol.">
        <title>Pezizomycetes genomes reveal the molecular basis of ectomycorrhizal truffle lifestyle.</title>
        <authorList>
            <person name="Murat C."/>
            <person name="Payen T."/>
            <person name="Noel B."/>
            <person name="Kuo A."/>
            <person name="Morin E."/>
            <person name="Chen J."/>
            <person name="Kohler A."/>
            <person name="Krizsan K."/>
            <person name="Balestrini R."/>
            <person name="Da Silva C."/>
            <person name="Montanini B."/>
            <person name="Hainaut M."/>
            <person name="Levati E."/>
            <person name="Barry K.W."/>
            <person name="Belfiori B."/>
            <person name="Cichocki N."/>
            <person name="Clum A."/>
            <person name="Dockter R.B."/>
            <person name="Fauchery L."/>
            <person name="Guy J."/>
            <person name="Iotti M."/>
            <person name="Le Tacon F."/>
            <person name="Lindquist E.A."/>
            <person name="Lipzen A."/>
            <person name="Malagnac F."/>
            <person name="Mello A."/>
            <person name="Molinier V."/>
            <person name="Miyauchi S."/>
            <person name="Poulain J."/>
            <person name="Riccioni C."/>
            <person name="Rubini A."/>
            <person name="Sitrit Y."/>
            <person name="Splivallo R."/>
            <person name="Traeger S."/>
            <person name="Wang M."/>
            <person name="Zifcakova L."/>
            <person name="Wipf D."/>
            <person name="Zambonelli A."/>
            <person name="Paolocci F."/>
            <person name="Nowrousian M."/>
            <person name="Ottonello S."/>
            <person name="Baldrian P."/>
            <person name="Spatafora J.W."/>
            <person name="Henrissat B."/>
            <person name="Nagy L.G."/>
            <person name="Aury J.M."/>
            <person name="Wincker P."/>
            <person name="Grigoriev I.V."/>
            <person name="Bonfante P."/>
            <person name="Martin F.M."/>
        </authorList>
    </citation>
    <scope>NUCLEOTIDE SEQUENCE [LARGE SCALE GENOMIC DNA]</scope>
    <source>
        <strain evidence="2 3">RN42</strain>
    </source>
</reference>
<dbReference type="Proteomes" id="UP000275078">
    <property type="component" value="Unassembled WGS sequence"/>
</dbReference>
<sequence length="257" mass="30099">MAKRDDDESEDITWNPSKAHKRRRATASPRLGKSAPIDFVDSSTSSNFSSNASTLPAIKQQPFFPFLKLPNEIHLIIYEYCTAFTLLQIYNTSRFVREELDNHHSIVRHFFGYFLLPHNRQKMDLEPEESMRRLRQPSLDNLAEGKLESQEEYELFQQLYPSEKDLYKVFRNDGWYLRRRYRYACCEACWRITPNNDGMAWGEWDEFTTAPAGEALLGLWEGVCWYCKAQRTVEKFQQEVGLLEISISSIVTEGLDL</sequence>
<evidence type="ECO:0000313" key="3">
    <source>
        <dbReference type="Proteomes" id="UP000275078"/>
    </source>
</evidence>
<proteinExistence type="predicted"/>
<organism evidence="2 3">
    <name type="scientific">Ascobolus immersus RN42</name>
    <dbReference type="NCBI Taxonomy" id="1160509"/>
    <lineage>
        <taxon>Eukaryota</taxon>
        <taxon>Fungi</taxon>
        <taxon>Dikarya</taxon>
        <taxon>Ascomycota</taxon>
        <taxon>Pezizomycotina</taxon>
        <taxon>Pezizomycetes</taxon>
        <taxon>Pezizales</taxon>
        <taxon>Ascobolaceae</taxon>
        <taxon>Ascobolus</taxon>
    </lineage>
</organism>
<evidence type="ECO:0000313" key="2">
    <source>
        <dbReference type="EMBL" id="RPA86010.1"/>
    </source>
</evidence>
<dbReference type="EMBL" id="ML119651">
    <property type="protein sequence ID" value="RPA86010.1"/>
    <property type="molecule type" value="Genomic_DNA"/>
</dbReference>